<dbReference type="InterPro" id="IPR017896">
    <property type="entry name" value="4Fe4S_Fe-S-bd"/>
</dbReference>
<dbReference type="AlphaFoldDB" id="A0A931I0W4"/>
<keyword evidence="1" id="KW-0004">4Fe-4S</keyword>
<feature type="domain" description="4Fe-4S ferredoxin-type" evidence="7">
    <location>
        <begin position="305"/>
        <end position="336"/>
    </location>
</feature>
<sequence>MTPAPTLALLVLILAALAVAQALRRARLWRRGRPAHVDWLAGLKALPRRYLHDVHDVVARDPYAARMHAIAAGGLITASVLGVFGLVPALGHSPVYGALLALAFAAALAGGVMVGRRRSPVKPARLSGGRFRLVPPALTAYAGGGLLVGIAILAGPGFAALGWLGVALAAAGAAVLVYLLGDGPMRHVFAGALHLAAHPRSDRFEGGRETALHPVDLAAPQKLGAETPADFAWNRLLGFDACIQCGRCEVACPAFAAGQPLNPKKLIQDLVGSLAPGGAPYAGSPYPNARPVAGVGGPELPIVGLGAMVHPDTIWSCTTCRACVEECPMMIEHVDAIVDLRRFQTMELGAVPEKAVQPLLDLRQAEEPGGRALAARGDFAAGLALPKIQDRPAEARPAEVLLWLGEGAYDLRYGRTLRALVRLLGAAQVDFAVLGAEERDCGDLARRLGDEATFQDLARANIATLSRHRFGRILTADPHALHVIRNEYPAFGGHLEVVHHSSFLDELVAGGRLAVGDLGAALPGAVTYHDPCYLGRYNGETEAPRRLLDRLGLERREMARSGKRSMCCGGGGGAPVADIEGERRIPDLRMGQASETGAAIVAVACPTCTAMLEGVTGARPEVRDIAELLLAAVEAAPPAAAPARQRQPEPVA</sequence>
<dbReference type="Gene3D" id="1.10.1060.10">
    <property type="entry name" value="Alpha-helical ferredoxin"/>
    <property type="match status" value="1"/>
</dbReference>
<dbReference type="GO" id="GO:0051539">
    <property type="term" value="F:4 iron, 4 sulfur cluster binding"/>
    <property type="evidence" value="ECO:0007669"/>
    <property type="project" value="UniProtKB-KW"/>
</dbReference>
<dbReference type="Pfam" id="PF13187">
    <property type="entry name" value="Fer4_9"/>
    <property type="match status" value="1"/>
</dbReference>
<keyword evidence="6" id="KW-0472">Membrane</keyword>
<dbReference type="FunFam" id="1.10.1060.10:FF:000014">
    <property type="entry name" value="DgcB, Dimethylglycine catabolism"/>
    <property type="match status" value="1"/>
</dbReference>
<keyword evidence="3" id="KW-0560">Oxidoreductase</keyword>
<dbReference type="EMBL" id="JADZLT010000043">
    <property type="protein sequence ID" value="MBH0237379.1"/>
    <property type="molecule type" value="Genomic_DNA"/>
</dbReference>
<evidence type="ECO:0000256" key="6">
    <source>
        <dbReference type="SAM" id="Phobius"/>
    </source>
</evidence>
<accession>A0A931I0W4</accession>
<evidence type="ECO:0000256" key="4">
    <source>
        <dbReference type="ARBA" id="ARBA00023004"/>
    </source>
</evidence>
<dbReference type="PROSITE" id="PS00198">
    <property type="entry name" value="4FE4S_FER_1"/>
    <property type="match status" value="2"/>
</dbReference>
<feature type="domain" description="4Fe-4S ferredoxin-type" evidence="7">
    <location>
        <begin position="233"/>
        <end position="263"/>
    </location>
</feature>
<keyword evidence="6" id="KW-0812">Transmembrane</keyword>
<feature type="transmembrane region" description="Helical" evidence="6">
    <location>
        <begin position="95"/>
        <end position="115"/>
    </location>
</feature>
<dbReference type="InterPro" id="IPR009051">
    <property type="entry name" value="Helical_ferredxn"/>
</dbReference>
<evidence type="ECO:0000256" key="3">
    <source>
        <dbReference type="ARBA" id="ARBA00023002"/>
    </source>
</evidence>
<evidence type="ECO:0000256" key="5">
    <source>
        <dbReference type="ARBA" id="ARBA00023014"/>
    </source>
</evidence>
<dbReference type="InterPro" id="IPR017900">
    <property type="entry name" value="4Fe4S_Fe_S_CS"/>
</dbReference>
<dbReference type="Pfam" id="PF11982">
    <property type="entry name" value="DUF3483"/>
    <property type="match status" value="1"/>
</dbReference>
<dbReference type="SUPFAM" id="SSF46548">
    <property type="entry name" value="alpha-helical ferredoxin"/>
    <property type="match status" value="1"/>
</dbReference>
<organism evidence="8 9">
    <name type="scientific">Methylobrevis albus</name>
    <dbReference type="NCBI Taxonomy" id="2793297"/>
    <lineage>
        <taxon>Bacteria</taxon>
        <taxon>Pseudomonadati</taxon>
        <taxon>Pseudomonadota</taxon>
        <taxon>Alphaproteobacteria</taxon>
        <taxon>Hyphomicrobiales</taxon>
        <taxon>Pleomorphomonadaceae</taxon>
        <taxon>Methylobrevis</taxon>
    </lineage>
</organism>
<feature type="transmembrane region" description="Helical" evidence="6">
    <location>
        <begin position="136"/>
        <end position="154"/>
    </location>
</feature>
<evidence type="ECO:0000259" key="7">
    <source>
        <dbReference type="PROSITE" id="PS51379"/>
    </source>
</evidence>
<proteinExistence type="predicted"/>
<dbReference type="Pfam" id="PF02754">
    <property type="entry name" value="CCG"/>
    <property type="match status" value="2"/>
</dbReference>
<dbReference type="RefSeq" id="WP_197310479.1">
    <property type="nucleotide sequence ID" value="NZ_JADZLT010000043.1"/>
</dbReference>
<keyword evidence="2" id="KW-0479">Metal-binding</keyword>
<evidence type="ECO:0000256" key="1">
    <source>
        <dbReference type="ARBA" id="ARBA00022485"/>
    </source>
</evidence>
<keyword evidence="6" id="KW-1133">Transmembrane helix</keyword>
<reference evidence="8" key="1">
    <citation type="submission" date="2020-12" db="EMBL/GenBank/DDBJ databases">
        <title>Methylobrevis albus sp. nov., isolated from fresh water lack sediment.</title>
        <authorList>
            <person name="Zou Q."/>
        </authorList>
    </citation>
    <scope>NUCLEOTIDE SEQUENCE</scope>
    <source>
        <strain evidence="8">L22</strain>
    </source>
</reference>
<protein>
    <submittedName>
        <fullName evidence="8">DUF3483 domain-containing protein</fullName>
    </submittedName>
</protein>
<keyword evidence="9" id="KW-1185">Reference proteome</keyword>
<keyword evidence="4" id="KW-0408">Iron</keyword>
<dbReference type="InterPro" id="IPR051460">
    <property type="entry name" value="HdrC_iron-sulfur_subunit"/>
</dbReference>
<evidence type="ECO:0000313" key="9">
    <source>
        <dbReference type="Proteomes" id="UP000631694"/>
    </source>
</evidence>
<comment type="caution">
    <text evidence="8">The sequence shown here is derived from an EMBL/GenBank/DDBJ whole genome shotgun (WGS) entry which is preliminary data.</text>
</comment>
<evidence type="ECO:0000256" key="2">
    <source>
        <dbReference type="ARBA" id="ARBA00022723"/>
    </source>
</evidence>
<dbReference type="InterPro" id="IPR004017">
    <property type="entry name" value="Cys_rich_dom"/>
</dbReference>
<name>A0A931I0W4_9HYPH</name>
<dbReference type="PANTHER" id="PTHR43255">
    <property type="entry name" value="IRON-SULFUR-BINDING OXIDOREDUCTASE FADF-RELATED-RELATED"/>
    <property type="match status" value="1"/>
</dbReference>
<dbReference type="GO" id="GO:0016491">
    <property type="term" value="F:oxidoreductase activity"/>
    <property type="evidence" value="ECO:0007669"/>
    <property type="project" value="UniProtKB-KW"/>
</dbReference>
<dbReference type="GO" id="GO:0046872">
    <property type="term" value="F:metal ion binding"/>
    <property type="evidence" value="ECO:0007669"/>
    <property type="project" value="UniProtKB-KW"/>
</dbReference>
<dbReference type="GO" id="GO:0005886">
    <property type="term" value="C:plasma membrane"/>
    <property type="evidence" value="ECO:0007669"/>
    <property type="project" value="TreeGrafter"/>
</dbReference>
<feature type="transmembrane region" description="Helical" evidence="6">
    <location>
        <begin position="160"/>
        <end position="180"/>
    </location>
</feature>
<dbReference type="PROSITE" id="PS51379">
    <property type="entry name" value="4FE4S_FER_2"/>
    <property type="match status" value="2"/>
</dbReference>
<feature type="transmembrane region" description="Helical" evidence="6">
    <location>
        <begin position="69"/>
        <end position="89"/>
    </location>
</feature>
<keyword evidence="5" id="KW-0411">Iron-sulfur</keyword>
<dbReference type="PANTHER" id="PTHR43255:SF1">
    <property type="entry name" value="IRON-SULFUR-BINDING OXIDOREDUCTASE FADF-RELATED"/>
    <property type="match status" value="1"/>
</dbReference>
<dbReference type="InterPro" id="IPR021872">
    <property type="entry name" value="Csal_0991-like_N"/>
</dbReference>
<dbReference type="Proteomes" id="UP000631694">
    <property type="component" value="Unassembled WGS sequence"/>
</dbReference>
<gene>
    <name evidence="8" type="ORF">I5731_06060</name>
</gene>
<evidence type="ECO:0000313" key="8">
    <source>
        <dbReference type="EMBL" id="MBH0237379.1"/>
    </source>
</evidence>
<feature type="transmembrane region" description="Helical" evidence="6">
    <location>
        <begin position="6"/>
        <end position="23"/>
    </location>
</feature>